<dbReference type="SUPFAM" id="SSF46785">
    <property type="entry name" value="Winged helix' DNA-binding domain"/>
    <property type="match status" value="1"/>
</dbReference>
<dbReference type="Pfam" id="PF00126">
    <property type="entry name" value="HTH_1"/>
    <property type="match status" value="1"/>
</dbReference>
<dbReference type="InterPro" id="IPR036388">
    <property type="entry name" value="WH-like_DNA-bd_sf"/>
</dbReference>
<gene>
    <name evidence="6" type="ORF">BCV19_02040</name>
</gene>
<accession>A0A2N7C8R7</accession>
<dbReference type="Proteomes" id="UP000235405">
    <property type="component" value="Unassembled WGS sequence"/>
</dbReference>
<dbReference type="GO" id="GO:0003700">
    <property type="term" value="F:DNA-binding transcription factor activity"/>
    <property type="evidence" value="ECO:0007669"/>
    <property type="project" value="InterPro"/>
</dbReference>
<protein>
    <submittedName>
        <fullName evidence="6">LysR family transcriptional regulator</fullName>
    </submittedName>
</protein>
<dbReference type="PANTHER" id="PTHR30126:SF91">
    <property type="entry name" value="LYSR FAMILY TRANSCRIPTIONAL REGULATOR"/>
    <property type="match status" value="1"/>
</dbReference>
<dbReference type="Pfam" id="PF03466">
    <property type="entry name" value="LysR_substrate"/>
    <property type="match status" value="1"/>
</dbReference>
<dbReference type="PROSITE" id="PS50931">
    <property type="entry name" value="HTH_LYSR"/>
    <property type="match status" value="1"/>
</dbReference>
<reference evidence="7" key="1">
    <citation type="submission" date="2016-07" db="EMBL/GenBank/DDBJ databases">
        <title>Nontailed viruses are major unrecognized killers of bacteria in the ocean.</title>
        <authorList>
            <person name="Kauffman K."/>
            <person name="Hussain F."/>
            <person name="Yang J."/>
            <person name="Arevalo P."/>
            <person name="Brown J."/>
            <person name="Cutler M."/>
            <person name="Kelly L."/>
            <person name="Polz M.F."/>
        </authorList>
    </citation>
    <scope>NUCLEOTIDE SEQUENCE [LARGE SCALE GENOMIC DNA]</scope>
    <source>
        <strain evidence="7">10N.286.54.F3</strain>
    </source>
</reference>
<proteinExistence type="inferred from homology"/>
<evidence type="ECO:0000259" key="5">
    <source>
        <dbReference type="PROSITE" id="PS50931"/>
    </source>
</evidence>
<dbReference type="SUPFAM" id="SSF53850">
    <property type="entry name" value="Periplasmic binding protein-like II"/>
    <property type="match status" value="1"/>
</dbReference>
<comment type="similarity">
    <text evidence="1">Belongs to the LysR transcriptional regulatory family.</text>
</comment>
<evidence type="ECO:0000256" key="1">
    <source>
        <dbReference type="ARBA" id="ARBA00009437"/>
    </source>
</evidence>
<evidence type="ECO:0000313" key="7">
    <source>
        <dbReference type="Proteomes" id="UP000235405"/>
    </source>
</evidence>
<feature type="domain" description="HTH lysR-type" evidence="5">
    <location>
        <begin position="3"/>
        <end position="60"/>
    </location>
</feature>
<keyword evidence="4" id="KW-0804">Transcription</keyword>
<dbReference type="Gene3D" id="3.40.190.290">
    <property type="match status" value="1"/>
</dbReference>
<dbReference type="GO" id="GO:0000976">
    <property type="term" value="F:transcription cis-regulatory region binding"/>
    <property type="evidence" value="ECO:0007669"/>
    <property type="project" value="TreeGrafter"/>
</dbReference>
<evidence type="ECO:0000313" key="6">
    <source>
        <dbReference type="EMBL" id="PMF17433.1"/>
    </source>
</evidence>
<evidence type="ECO:0000256" key="3">
    <source>
        <dbReference type="ARBA" id="ARBA00023125"/>
    </source>
</evidence>
<dbReference type="InterPro" id="IPR005119">
    <property type="entry name" value="LysR_subst-bd"/>
</dbReference>
<evidence type="ECO:0000256" key="2">
    <source>
        <dbReference type="ARBA" id="ARBA00023015"/>
    </source>
</evidence>
<dbReference type="AlphaFoldDB" id="A0A2N7C8R7"/>
<dbReference type="InterPro" id="IPR000847">
    <property type="entry name" value="LysR_HTH_N"/>
</dbReference>
<evidence type="ECO:0000256" key="4">
    <source>
        <dbReference type="ARBA" id="ARBA00023163"/>
    </source>
</evidence>
<dbReference type="InterPro" id="IPR036390">
    <property type="entry name" value="WH_DNA-bd_sf"/>
</dbReference>
<dbReference type="EMBL" id="MCSW01000222">
    <property type="protein sequence ID" value="PMF17433.1"/>
    <property type="molecule type" value="Genomic_DNA"/>
</dbReference>
<keyword evidence="3" id="KW-0238">DNA-binding</keyword>
<dbReference type="PANTHER" id="PTHR30126">
    <property type="entry name" value="HTH-TYPE TRANSCRIPTIONAL REGULATOR"/>
    <property type="match status" value="1"/>
</dbReference>
<comment type="caution">
    <text evidence="6">The sequence shown here is derived from an EMBL/GenBank/DDBJ whole genome shotgun (WGS) entry which is preliminary data.</text>
</comment>
<dbReference type="Gene3D" id="1.10.10.10">
    <property type="entry name" value="Winged helix-like DNA-binding domain superfamily/Winged helix DNA-binding domain"/>
    <property type="match status" value="1"/>
</dbReference>
<organism evidence="6 7">
    <name type="scientific">Vibrio splendidus</name>
    <dbReference type="NCBI Taxonomy" id="29497"/>
    <lineage>
        <taxon>Bacteria</taxon>
        <taxon>Pseudomonadati</taxon>
        <taxon>Pseudomonadota</taxon>
        <taxon>Gammaproteobacteria</taxon>
        <taxon>Vibrionales</taxon>
        <taxon>Vibrionaceae</taxon>
        <taxon>Vibrio</taxon>
    </lineage>
</organism>
<name>A0A2N7C8R7_VIBSP</name>
<dbReference type="CDD" id="cd05466">
    <property type="entry name" value="PBP2_LTTR_substrate"/>
    <property type="match status" value="1"/>
</dbReference>
<keyword evidence="2" id="KW-0805">Transcription regulation</keyword>
<sequence>MNISYEQVRTFVAVVETGSFSAAARHLNKHRTTLGQVISNLEIETNMTLFDRNGKFPVLTEHGHALFRHAKSLNDSSIAFENLCMTIESGVESNITIYHSGLVPSEMIASVMMDIRKEYPYVNVHWLHRSTAQTRDSLQTGETDLGIVLLDNNTQGASSTDYVHLMSMPFKVVASPSFFPNSKQKLNARDLGAHRQILLEDYNDISRKIIVSPNIQKIENISIFIALLTLGEGWAVVPAHIVENELKHEKLIELNVEELNTKLRFPLAIWSMNQSQSGPIRSKLIESLCIHARQYEDLTLQM</sequence>
<dbReference type="RefSeq" id="WP_102483366.1">
    <property type="nucleotide sequence ID" value="NZ_MCSW01000222.1"/>
</dbReference>